<dbReference type="AlphaFoldDB" id="A0A4P8IGZ0"/>
<name>A0A4P8IGZ0_9BURK</name>
<evidence type="ECO:0000313" key="2">
    <source>
        <dbReference type="Proteomes" id="UP000298656"/>
    </source>
</evidence>
<dbReference type="EMBL" id="CP040077">
    <property type="protein sequence ID" value="QCP47888.1"/>
    <property type="molecule type" value="Genomic_DNA"/>
</dbReference>
<gene>
    <name evidence="1" type="ORF">FAZ95_01025</name>
</gene>
<organism evidence="1 2">
    <name type="scientific">Trinickia violacea</name>
    <dbReference type="NCBI Taxonomy" id="2571746"/>
    <lineage>
        <taxon>Bacteria</taxon>
        <taxon>Pseudomonadati</taxon>
        <taxon>Pseudomonadota</taxon>
        <taxon>Betaproteobacteria</taxon>
        <taxon>Burkholderiales</taxon>
        <taxon>Burkholderiaceae</taxon>
        <taxon>Trinickia</taxon>
    </lineage>
</organism>
<evidence type="ECO:0000313" key="1">
    <source>
        <dbReference type="EMBL" id="QCP47888.1"/>
    </source>
</evidence>
<reference evidence="1 2" key="1">
    <citation type="submission" date="2019-05" db="EMBL/GenBank/DDBJ databases">
        <title>Burkholderia sp. DHOD12, isolated from subtropical forest soil.</title>
        <authorList>
            <person name="Gao Z.-H."/>
            <person name="Qiu L.-H."/>
        </authorList>
    </citation>
    <scope>NUCLEOTIDE SEQUENCE [LARGE SCALE GENOMIC DNA]</scope>
    <source>
        <strain evidence="1 2">DHOD12</strain>
    </source>
</reference>
<dbReference type="Proteomes" id="UP000298656">
    <property type="component" value="Chromosome 1"/>
</dbReference>
<dbReference type="RefSeq" id="WP_137330730.1">
    <property type="nucleotide sequence ID" value="NZ_CP040077.1"/>
</dbReference>
<accession>A0A4P8IGZ0</accession>
<sequence length="61" mass="6790">MMDNYGEMVAAAHEYLAASASAIFEEKTNTSANEANELLSEGILNRRLVKPGLDWRIEPIH</sequence>
<dbReference type="KEGG" id="tvl:FAZ95_01025"/>
<proteinExistence type="predicted"/>
<keyword evidence="2" id="KW-1185">Reference proteome</keyword>
<protein>
    <submittedName>
        <fullName evidence="1">Uncharacterized protein</fullName>
    </submittedName>
</protein>